<proteinExistence type="predicted"/>
<keyword evidence="2" id="KW-1185">Reference proteome</keyword>
<organism evidence="1 2">
    <name type="scientific">Ephemerocybe angulata</name>
    <dbReference type="NCBI Taxonomy" id="980116"/>
    <lineage>
        <taxon>Eukaryota</taxon>
        <taxon>Fungi</taxon>
        <taxon>Dikarya</taxon>
        <taxon>Basidiomycota</taxon>
        <taxon>Agaricomycotina</taxon>
        <taxon>Agaricomycetes</taxon>
        <taxon>Agaricomycetidae</taxon>
        <taxon>Agaricales</taxon>
        <taxon>Agaricineae</taxon>
        <taxon>Psathyrellaceae</taxon>
        <taxon>Ephemerocybe</taxon>
    </lineage>
</organism>
<reference evidence="1 2" key="1">
    <citation type="submission" date="2020-07" db="EMBL/GenBank/DDBJ databases">
        <title>Comparative genomics of pyrophilous fungi reveals a link between fire events and developmental genes.</title>
        <authorList>
            <consortium name="DOE Joint Genome Institute"/>
            <person name="Steindorff A.S."/>
            <person name="Carver A."/>
            <person name="Calhoun S."/>
            <person name="Stillman K."/>
            <person name="Liu H."/>
            <person name="Lipzen A."/>
            <person name="Pangilinan J."/>
            <person name="Labutti K."/>
            <person name="Bruns T.D."/>
            <person name="Grigoriev I.V."/>
        </authorList>
    </citation>
    <scope>NUCLEOTIDE SEQUENCE [LARGE SCALE GENOMIC DNA]</scope>
    <source>
        <strain evidence="1 2">CBS 144469</strain>
    </source>
</reference>
<accession>A0A8H6M3J8</accession>
<dbReference type="AlphaFoldDB" id="A0A8H6M3J8"/>
<evidence type="ECO:0000313" key="2">
    <source>
        <dbReference type="Proteomes" id="UP000521943"/>
    </source>
</evidence>
<comment type="caution">
    <text evidence="1">The sequence shown here is derived from an EMBL/GenBank/DDBJ whole genome shotgun (WGS) entry which is preliminary data.</text>
</comment>
<sequence>MSSSTIPVPQTPVTNPPFAVLRCGPPERESCAVLSPFSVWRSTPEDKTLCQPAVTQDTQGKGARDLEGSAPDVISLRIDDFKILWDQARRGETVICWSERVDTSLEAILSKITWNGQHIDKSTGASEIFDVISRILEALTVESEKKLPAPDLVKAVAGSIGDVAENIDTYQGRNPVAKTQIAPSQKTIAAPLESEAGIITQA</sequence>
<evidence type="ECO:0000313" key="1">
    <source>
        <dbReference type="EMBL" id="KAF6750272.1"/>
    </source>
</evidence>
<dbReference type="EMBL" id="JACGCI010000058">
    <property type="protein sequence ID" value="KAF6750272.1"/>
    <property type="molecule type" value="Genomic_DNA"/>
</dbReference>
<name>A0A8H6M3J8_9AGAR</name>
<dbReference type="Proteomes" id="UP000521943">
    <property type="component" value="Unassembled WGS sequence"/>
</dbReference>
<protein>
    <submittedName>
        <fullName evidence="1">Uncharacterized protein</fullName>
    </submittedName>
</protein>
<gene>
    <name evidence="1" type="ORF">DFP72DRAFT_1048511</name>
</gene>